<evidence type="ECO:0000313" key="2">
    <source>
        <dbReference type="Proteomes" id="UP000299102"/>
    </source>
</evidence>
<sequence length="78" mass="8759">MNACDDDDDVGKVVLLNWYPQMFQSLPDADYKTPEEPKIANIQRLERLLAILTWQSFAWVSNLSGIDFLALLLCGGNG</sequence>
<dbReference type="Proteomes" id="UP000299102">
    <property type="component" value="Unassembled WGS sequence"/>
</dbReference>
<name>A0A4C1T363_EUMVA</name>
<protein>
    <submittedName>
        <fullName evidence="1">Uncharacterized protein</fullName>
    </submittedName>
</protein>
<reference evidence="1 2" key="1">
    <citation type="journal article" date="2019" name="Commun. Biol.">
        <title>The bagworm genome reveals a unique fibroin gene that provides high tensile strength.</title>
        <authorList>
            <person name="Kono N."/>
            <person name="Nakamura H."/>
            <person name="Ohtoshi R."/>
            <person name="Tomita M."/>
            <person name="Numata K."/>
            <person name="Arakawa K."/>
        </authorList>
    </citation>
    <scope>NUCLEOTIDE SEQUENCE [LARGE SCALE GENOMIC DNA]</scope>
</reference>
<dbReference type="AlphaFoldDB" id="A0A4C1T363"/>
<proteinExistence type="predicted"/>
<organism evidence="1 2">
    <name type="scientific">Eumeta variegata</name>
    <name type="common">Bagworm moth</name>
    <name type="synonym">Eumeta japonica</name>
    <dbReference type="NCBI Taxonomy" id="151549"/>
    <lineage>
        <taxon>Eukaryota</taxon>
        <taxon>Metazoa</taxon>
        <taxon>Ecdysozoa</taxon>
        <taxon>Arthropoda</taxon>
        <taxon>Hexapoda</taxon>
        <taxon>Insecta</taxon>
        <taxon>Pterygota</taxon>
        <taxon>Neoptera</taxon>
        <taxon>Endopterygota</taxon>
        <taxon>Lepidoptera</taxon>
        <taxon>Glossata</taxon>
        <taxon>Ditrysia</taxon>
        <taxon>Tineoidea</taxon>
        <taxon>Psychidae</taxon>
        <taxon>Oiketicinae</taxon>
        <taxon>Eumeta</taxon>
    </lineage>
</organism>
<evidence type="ECO:0000313" key="1">
    <source>
        <dbReference type="EMBL" id="GBP07888.1"/>
    </source>
</evidence>
<dbReference type="EMBL" id="BGZK01008308">
    <property type="protein sequence ID" value="GBP07888.1"/>
    <property type="molecule type" value="Genomic_DNA"/>
</dbReference>
<keyword evidence="2" id="KW-1185">Reference proteome</keyword>
<gene>
    <name evidence="1" type="ORF">EVAR_72288_1</name>
</gene>
<comment type="caution">
    <text evidence="1">The sequence shown here is derived from an EMBL/GenBank/DDBJ whole genome shotgun (WGS) entry which is preliminary data.</text>
</comment>
<accession>A0A4C1T363</accession>